<organism evidence="2 3">
    <name type="scientific">Microlunatus kandeliicorticis</name>
    <dbReference type="NCBI Taxonomy" id="1759536"/>
    <lineage>
        <taxon>Bacteria</taxon>
        <taxon>Bacillati</taxon>
        <taxon>Actinomycetota</taxon>
        <taxon>Actinomycetes</taxon>
        <taxon>Propionibacteriales</taxon>
        <taxon>Propionibacteriaceae</taxon>
        <taxon>Microlunatus</taxon>
    </lineage>
</organism>
<dbReference type="Pfam" id="PF01869">
    <property type="entry name" value="BcrAD_BadFG"/>
    <property type="match status" value="1"/>
</dbReference>
<keyword evidence="2" id="KW-0418">Kinase</keyword>
<dbReference type="Proteomes" id="UP000523079">
    <property type="component" value="Unassembled WGS sequence"/>
</dbReference>
<dbReference type="PANTHER" id="PTHR43190:SF3">
    <property type="entry name" value="N-ACETYL-D-GLUCOSAMINE KINASE"/>
    <property type="match status" value="1"/>
</dbReference>
<feature type="domain" description="ATPase BadF/BadG/BcrA/BcrD type" evidence="1">
    <location>
        <begin position="8"/>
        <end position="275"/>
    </location>
</feature>
<gene>
    <name evidence="2" type="ORF">FHX74_000408</name>
</gene>
<evidence type="ECO:0000259" key="1">
    <source>
        <dbReference type="Pfam" id="PF01869"/>
    </source>
</evidence>
<keyword evidence="2" id="KW-0808">Transferase</keyword>
<dbReference type="AlphaFoldDB" id="A0A7W3IPG4"/>
<reference evidence="2 3" key="1">
    <citation type="submission" date="2020-07" db="EMBL/GenBank/DDBJ databases">
        <title>Sequencing the genomes of 1000 actinobacteria strains.</title>
        <authorList>
            <person name="Klenk H.-P."/>
        </authorList>
    </citation>
    <scope>NUCLEOTIDE SEQUENCE [LARGE SCALE GENOMIC DNA]</scope>
    <source>
        <strain evidence="2 3">DSM 100723</strain>
    </source>
</reference>
<name>A0A7W3IPG4_9ACTN</name>
<comment type="caution">
    <text evidence="2">The sequence shown here is derived from an EMBL/GenBank/DDBJ whole genome shotgun (WGS) entry which is preliminary data.</text>
</comment>
<evidence type="ECO:0000313" key="3">
    <source>
        <dbReference type="Proteomes" id="UP000523079"/>
    </source>
</evidence>
<dbReference type="SUPFAM" id="SSF53067">
    <property type="entry name" value="Actin-like ATPase domain"/>
    <property type="match status" value="2"/>
</dbReference>
<dbReference type="InterPro" id="IPR043129">
    <property type="entry name" value="ATPase_NBD"/>
</dbReference>
<evidence type="ECO:0000313" key="2">
    <source>
        <dbReference type="EMBL" id="MBA8792814.1"/>
    </source>
</evidence>
<dbReference type="InterPro" id="IPR052519">
    <property type="entry name" value="Euk-type_GlcNAc_Kinase"/>
</dbReference>
<dbReference type="GO" id="GO:0016301">
    <property type="term" value="F:kinase activity"/>
    <property type="evidence" value="ECO:0007669"/>
    <property type="project" value="UniProtKB-KW"/>
</dbReference>
<accession>A0A7W3IPG4</accession>
<keyword evidence="3" id="KW-1185">Reference proteome</keyword>
<protein>
    <submittedName>
        <fullName evidence="2">N-acetylglucosamine kinase-like BadF-type ATPase</fullName>
    </submittedName>
</protein>
<dbReference type="EMBL" id="JACGWT010000001">
    <property type="protein sequence ID" value="MBA8792814.1"/>
    <property type="molecule type" value="Genomic_DNA"/>
</dbReference>
<dbReference type="PANTHER" id="PTHR43190">
    <property type="entry name" value="N-ACETYL-D-GLUCOSAMINE KINASE"/>
    <property type="match status" value="1"/>
</dbReference>
<dbReference type="Gene3D" id="3.30.420.40">
    <property type="match status" value="2"/>
</dbReference>
<proteinExistence type="predicted"/>
<dbReference type="InterPro" id="IPR002731">
    <property type="entry name" value="ATPase_BadF"/>
</dbReference>
<dbReference type="RefSeq" id="WP_182558406.1">
    <property type="nucleotide sequence ID" value="NZ_JACGWT010000001.1"/>
</dbReference>
<sequence length="337" mass="34433">MTDRALHLGVDAGNSKTVALVADDTGRVLGRGRSGNGDIYGAGERAATRAVAEAVAAALTGADSPPDGAGLVSAAFCLAGVDYDDDHAFWHAELADRMPGLGARYTLLNDGFALLRAGAPDGLGVALSAGTGAAAVARGPAGPDGAVPEWSASFWIVGRFGGTDLGSAAVDAVISAELGLAPTTALTARVLERWDYPDVATLLERTTRRGADRRSRPALARDVLAAAAEGDAVARAIVLDQAERIAGYGVAARDRVGLSAPFPVVLGGSVLSSDHGLLREATVEALGRRLPGCPVVATHRSPVLGALAESYARVGRLDADVLAELDRQVFPPDFLLT</sequence>